<protein>
    <submittedName>
        <fullName evidence="2">Uncharacterized protein</fullName>
    </submittedName>
</protein>
<feature type="transmembrane region" description="Helical" evidence="1">
    <location>
        <begin position="12"/>
        <end position="30"/>
    </location>
</feature>
<accession>A0AA44J9A5</accession>
<dbReference type="RefSeq" id="WP_065657958.1">
    <property type="nucleotide sequence ID" value="NZ_CP123838.1"/>
</dbReference>
<dbReference type="AlphaFoldDB" id="A0AA44J9A5"/>
<gene>
    <name evidence="2" type="ORF">G6M46_17450</name>
</gene>
<dbReference type="Proteomes" id="UP000702952">
    <property type="component" value="Unassembled WGS sequence"/>
</dbReference>
<evidence type="ECO:0000313" key="2">
    <source>
        <dbReference type="EMBL" id="NTC29920.1"/>
    </source>
</evidence>
<evidence type="ECO:0000256" key="1">
    <source>
        <dbReference type="SAM" id="Phobius"/>
    </source>
</evidence>
<sequence>MLAKLLVDGFPVRVFIFVVLFGLPGSVFPGRAETADDKASENPANMIEFVRDNPSCIDFTDGCSVCTVADGNIVCSAPRIQCQVKALTCSRKIGF</sequence>
<comment type="caution">
    <text evidence="2">The sequence shown here is derived from an EMBL/GenBank/DDBJ whole genome shotgun (WGS) entry which is preliminary data.</text>
</comment>
<dbReference type="EMBL" id="JAAMAY010000028">
    <property type="protein sequence ID" value="NTC29920.1"/>
    <property type="molecule type" value="Genomic_DNA"/>
</dbReference>
<keyword evidence="1" id="KW-0472">Membrane</keyword>
<name>A0AA44J9A5_AGRTU</name>
<evidence type="ECO:0000313" key="3">
    <source>
        <dbReference type="Proteomes" id="UP000702952"/>
    </source>
</evidence>
<proteinExistence type="predicted"/>
<reference evidence="2" key="1">
    <citation type="journal article" date="2020" name="Science">
        <title>Unexpected conservation and global transmission of agrobacterial virulence plasmids.</title>
        <authorList>
            <person name="Weisberg A.J."/>
            <person name="Davis E.W. 2nd"/>
            <person name="Tabima J."/>
            <person name="Belcher M.S."/>
            <person name="Miller M."/>
            <person name="Kuo C.H."/>
            <person name="Loper J.E."/>
            <person name="Grunwald N.J."/>
            <person name="Putnam M.L."/>
            <person name="Chang J.H."/>
        </authorList>
    </citation>
    <scope>NUCLEOTIDE SEQUENCE</scope>
    <source>
        <strain evidence="2">17-1853-1a</strain>
    </source>
</reference>
<keyword evidence="1" id="KW-0812">Transmembrane</keyword>
<keyword evidence="1" id="KW-1133">Transmembrane helix</keyword>
<organism evidence="2 3">
    <name type="scientific">Agrobacterium tumefaciens</name>
    <dbReference type="NCBI Taxonomy" id="358"/>
    <lineage>
        <taxon>Bacteria</taxon>
        <taxon>Pseudomonadati</taxon>
        <taxon>Pseudomonadota</taxon>
        <taxon>Alphaproteobacteria</taxon>
        <taxon>Hyphomicrobiales</taxon>
        <taxon>Rhizobiaceae</taxon>
        <taxon>Rhizobium/Agrobacterium group</taxon>
        <taxon>Agrobacterium</taxon>
        <taxon>Agrobacterium tumefaciens complex</taxon>
    </lineage>
</organism>